<proteinExistence type="inferred from homology"/>
<evidence type="ECO:0000256" key="4">
    <source>
        <dbReference type="ARBA" id="ARBA00022989"/>
    </source>
</evidence>
<evidence type="ECO:0000256" key="5">
    <source>
        <dbReference type="ARBA" id="ARBA00023136"/>
    </source>
</evidence>
<dbReference type="GO" id="GO:0016020">
    <property type="term" value="C:membrane"/>
    <property type="evidence" value="ECO:0007669"/>
    <property type="project" value="UniProtKB-SubCell"/>
</dbReference>
<dbReference type="InterPro" id="IPR011701">
    <property type="entry name" value="MFS"/>
</dbReference>
<evidence type="ECO:0000256" key="8">
    <source>
        <dbReference type="SAM" id="Phobius"/>
    </source>
</evidence>
<dbReference type="PANTHER" id="PTHR23505:SF9">
    <property type="entry name" value="PROTEIN, PUTATIVE-RELATED"/>
    <property type="match status" value="1"/>
</dbReference>
<evidence type="ECO:0000313" key="11">
    <source>
        <dbReference type="Proteomes" id="UP000785679"/>
    </source>
</evidence>
<protein>
    <recommendedName>
        <fullName evidence="9">Major facilitator superfamily (MFS) profile domain-containing protein</fullName>
    </recommendedName>
</protein>
<dbReference type="Gene3D" id="1.20.1250.20">
    <property type="entry name" value="MFS general substrate transporter like domains"/>
    <property type="match status" value="2"/>
</dbReference>
<dbReference type="Proteomes" id="UP000785679">
    <property type="component" value="Unassembled WGS sequence"/>
</dbReference>
<dbReference type="PANTHER" id="PTHR23505">
    <property type="entry name" value="SPINSTER"/>
    <property type="match status" value="1"/>
</dbReference>
<feature type="region of interest" description="Disordered" evidence="7">
    <location>
        <begin position="321"/>
        <end position="344"/>
    </location>
</feature>
<dbReference type="AlphaFoldDB" id="A0A8J8P0G5"/>
<dbReference type="OrthoDB" id="6770063at2759"/>
<feature type="transmembrane region" description="Helical" evidence="8">
    <location>
        <begin position="194"/>
        <end position="211"/>
    </location>
</feature>
<evidence type="ECO:0000256" key="6">
    <source>
        <dbReference type="ARBA" id="ARBA00024338"/>
    </source>
</evidence>
<gene>
    <name evidence="10" type="ORF">FGO68_gene5018</name>
</gene>
<name>A0A8J8P0G5_HALGN</name>
<keyword evidence="2" id="KW-0813">Transport</keyword>
<evidence type="ECO:0000256" key="3">
    <source>
        <dbReference type="ARBA" id="ARBA00022692"/>
    </source>
</evidence>
<feature type="transmembrane region" description="Helical" evidence="8">
    <location>
        <begin position="538"/>
        <end position="558"/>
    </location>
</feature>
<feature type="domain" description="Major facilitator superfamily (MFS) profile" evidence="9">
    <location>
        <begin position="129"/>
        <end position="646"/>
    </location>
</feature>
<reference evidence="10" key="1">
    <citation type="submission" date="2019-06" db="EMBL/GenBank/DDBJ databases">
        <authorList>
            <person name="Zheng W."/>
        </authorList>
    </citation>
    <scope>NUCLEOTIDE SEQUENCE</scope>
    <source>
        <strain evidence="10">QDHG01</strain>
    </source>
</reference>
<evidence type="ECO:0000256" key="2">
    <source>
        <dbReference type="ARBA" id="ARBA00022448"/>
    </source>
</evidence>
<dbReference type="GO" id="GO:0022857">
    <property type="term" value="F:transmembrane transporter activity"/>
    <property type="evidence" value="ECO:0007669"/>
    <property type="project" value="InterPro"/>
</dbReference>
<comment type="subcellular location">
    <subcellularLocation>
        <location evidence="1">Membrane</location>
        <topology evidence="1">Multi-pass membrane protein</topology>
    </subcellularLocation>
</comment>
<dbReference type="SUPFAM" id="SSF103473">
    <property type="entry name" value="MFS general substrate transporter"/>
    <property type="match status" value="1"/>
</dbReference>
<dbReference type="InterPro" id="IPR036259">
    <property type="entry name" value="MFS_trans_sf"/>
</dbReference>
<evidence type="ECO:0000256" key="1">
    <source>
        <dbReference type="ARBA" id="ARBA00004141"/>
    </source>
</evidence>
<feature type="transmembrane region" description="Helical" evidence="8">
    <location>
        <begin position="579"/>
        <end position="597"/>
    </location>
</feature>
<accession>A0A8J8P0G5</accession>
<dbReference type="Pfam" id="PF07690">
    <property type="entry name" value="MFS_1"/>
    <property type="match status" value="1"/>
</dbReference>
<sequence length="686" mass="76502">MNDDQDYGSVPNSNGGVPQIIEMKDFNSNDILGSNNHQAPTQLPNGQYITFQNQLSHPQDKGVSLAVQNPTAGGGRQPRQRLMQSGSGVTVKDSNNTFVRGRQSLERIEEETEYPLDDPNINWGQRRRVFILFVLGNLFLNYDNGVIPACLLQIERDLKLGYQEMALMGSIVYFGLSVSSLFVSVIFQKYNASWILGLNMIANAVACFAFSASSNIWFLYIMRFMLGFTQAFCVIYGPVWVNEFSPHESNTKWMAILHSFVVIGVMAGYIIGAITVTLFEKLLGWRFAFMLQGWFMIVIGIGFICTDNKCLDIFNNMKESERNAGQSRENTRGKSFSDATPNLQPISAPVSLQAVGMNISGGQNVNMPFQTPIEIIPEQPSSVGASGNQKAVHHNTNVDVRSSLDPKRAAIRIDAIPIERNEFHIFIQQFKELITNWIFLFTTLSLCCLYFVVTGIQFWMTAYCIKVLDADPKIVTIAYSICSITAPIPGAAMGGYLADKNGGYKGKNVLTAIKLCAGFGALAFIFAAPIGFLNSLVYIMPLLFSLLFFGAALIPTATGVVVNSVSREHQAASSSMSQLIFNLGGYFCAPVVSAAVMDQFTDEMEGMIWGFRVCLWWSFFGIFFMIIAWICAARKFETYTQFHDEQESHQQNQLGVKSPFEYDDGELTMPELNLEILRRRMHSHSF</sequence>
<feature type="transmembrane region" description="Helical" evidence="8">
    <location>
        <begin position="129"/>
        <end position="154"/>
    </location>
</feature>
<comment type="caution">
    <text evidence="10">The sequence shown here is derived from an EMBL/GenBank/DDBJ whole genome shotgun (WGS) entry which is preliminary data.</text>
</comment>
<keyword evidence="4 8" id="KW-1133">Transmembrane helix</keyword>
<feature type="transmembrane region" description="Helical" evidence="8">
    <location>
        <begin position="253"/>
        <end position="279"/>
    </location>
</feature>
<keyword evidence="3 8" id="KW-0812">Transmembrane</keyword>
<feature type="transmembrane region" description="Helical" evidence="8">
    <location>
        <begin position="166"/>
        <end position="187"/>
    </location>
</feature>
<keyword evidence="11" id="KW-1185">Reference proteome</keyword>
<evidence type="ECO:0000259" key="9">
    <source>
        <dbReference type="PROSITE" id="PS50850"/>
    </source>
</evidence>
<evidence type="ECO:0000313" key="10">
    <source>
        <dbReference type="EMBL" id="TNV83396.1"/>
    </source>
</evidence>
<feature type="transmembrane region" description="Helical" evidence="8">
    <location>
        <begin position="609"/>
        <end position="632"/>
    </location>
</feature>
<feature type="compositionally biased region" description="Polar residues" evidence="7">
    <location>
        <begin position="323"/>
        <end position="344"/>
    </location>
</feature>
<feature type="transmembrane region" description="Helical" evidence="8">
    <location>
        <begin position="217"/>
        <end position="241"/>
    </location>
</feature>
<dbReference type="InterPro" id="IPR044770">
    <property type="entry name" value="MFS_spinster-like"/>
</dbReference>
<feature type="region of interest" description="Disordered" evidence="7">
    <location>
        <begin position="59"/>
        <end position="89"/>
    </location>
</feature>
<evidence type="ECO:0000256" key="7">
    <source>
        <dbReference type="SAM" id="MobiDB-lite"/>
    </source>
</evidence>
<dbReference type="EMBL" id="RRYP01003875">
    <property type="protein sequence ID" value="TNV83396.1"/>
    <property type="molecule type" value="Genomic_DNA"/>
</dbReference>
<feature type="transmembrane region" description="Helical" evidence="8">
    <location>
        <begin position="474"/>
        <end position="497"/>
    </location>
</feature>
<feature type="transmembrane region" description="Helical" evidence="8">
    <location>
        <begin position="509"/>
        <end position="532"/>
    </location>
</feature>
<comment type="similarity">
    <text evidence="6">Belongs to the major facilitator superfamily. Spinster (TC 2.A.1.49) family.</text>
</comment>
<dbReference type="PROSITE" id="PS50850">
    <property type="entry name" value="MFS"/>
    <property type="match status" value="1"/>
</dbReference>
<feature type="transmembrane region" description="Helical" evidence="8">
    <location>
        <begin position="437"/>
        <end position="462"/>
    </location>
</feature>
<keyword evidence="5 8" id="KW-0472">Membrane</keyword>
<dbReference type="InterPro" id="IPR020846">
    <property type="entry name" value="MFS_dom"/>
</dbReference>
<feature type="transmembrane region" description="Helical" evidence="8">
    <location>
        <begin position="285"/>
        <end position="305"/>
    </location>
</feature>
<organism evidence="10 11">
    <name type="scientific">Halteria grandinella</name>
    <dbReference type="NCBI Taxonomy" id="5974"/>
    <lineage>
        <taxon>Eukaryota</taxon>
        <taxon>Sar</taxon>
        <taxon>Alveolata</taxon>
        <taxon>Ciliophora</taxon>
        <taxon>Intramacronucleata</taxon>
        <taxon>Spirotrichea</taxon>
        <taxon>Stichotrichia</taxon>
        <taxon>Sporadotrichida</taxon>
        <taxon>Halteriidae</taxon>
        <taxon>Halteria</taxon>
    </lineage>
</organism>